<organism evidence="1 2">
    <name type="scientific">Clostridium beijerinckii</name>
    <name type="common">Clostridium MP</name>
    <dbReference type="NCBI Taxonomy" id="1520"/>
    <lineage>
        <taxon>Bacteria</taxon>
        <taxon>Bacillati</taxon>
        <taxon>Bacillota</taxon>
        <taxon>Clostridia</taxon>
        <taxon>Eubacteriales</taxon>
        <taxon>Clostridiaceae</taxon>
        <taxon>Clostridium</taxon>
    </lineage>
</organism>
<evidence type="ECO:0000313" key="2">
    <source>
        <dbReference type="Proteomes" id="UP001193748"/>
    </source>
</evidence>
<dbReference type="GO" id="GO:0000428">
    <property type="term" value="C:DNA-directed RNA polymerase complex"/>
    <property type="evidence" value="ECO:0007669"/>
    <property type="project" value="UniProtKB-KW"/>
</dbReference>
<reference evidence="1" key="2">
    <citation type="journal article" date="2022" name="Nat. Biotechnol.">
        <title>Carbon-negative production of acetone and isopropanol by gas fermentation at industrial pilot scale.</title>
        <authorList>
            <person name="Liew F.E."/>
            <person name="Nogle R."/>
            <person name="Abdalla T."/>
            <person name="Rasor B.J."/>
            <person name="Canter C."/>
            <person name="Jensen R.O."/>
            <person name="Wang L."/>
            <person name="Strutz J."/>
            <person name="Chirania P."/>
            <person name="De Tissera S."/>
            <person name="Mueller A.P."/>
            <person name="Ruan Z."/>
            <person name="Gao A."/>
            <person name="Tran L."/>
            <person name="Engle N.L."/>
            <person name="Bromley J.C."/>
            <person name="Daniell J."/>
            <person name="Conrado R."/>
            <person name="Tschaplinski T.J."/>
            <person name="Giannone R.J."/>
            <person name="Hettich R.L."/>
            <person name="Karim A.S."/>
            <person name="Simpson S.D."/>
            <person name="Brown S.D."/>
            <person name="Leang C."/>
            <person name="Jewett M.C."/>
            <person name="Kopke M."/>
        </authorList>
    </citation>
    <scope>NUCLEOTIDE SEQUENCE</scope>
    <source>
        <strain evidence="1">DJ080</strain>
    </source>
</reference>
<dbReference type="AlphaFoldDB" id="A0AAX0AUM5"/>
<accession>A0AAX0AUM5</accession>
<gene>
    <name evidence="1" type="ORF">B0H41_000516</name>
</gene>
<name>A0AAX0AUM5_CLOBE</name>
<evidence type="ECO:0000313" key="1">
    <source>
        <dbReference type="EMBL" id="NRT86837.1"/>
    </source>
</evidence>
<keyword evidence="1" id="KW-0804">Transcription</keyword>
<comment type="caution">
    <text evidence="1">The sequence shown here is derived from an EMBL/GenBank/DDBJ whole genome shotgun (WGS) entry which is preliminary data.</text>
</comment>
<reference evidence="1" key="1">
    <citation type="submission" date="2020-05" db="EMBL/GenBank/DDBJ databases">
        <authorList>
            <person name="Brown S."/>
            <person name="Huntemann M."/>
            <person name="Clum A."/>
            <person name="Spunde A."/>
            <person name="Palaniappan K."/>
            <person name="Ritter S."/>
            <person name="Mikhailova N."/>
            <person name="Chen I.-M."/>
            <person name="Stamatis D."/>
            <person name="Reddy T."/>
            <person name="O'Malley R."/>
            <person name="Daum C."/>
            <person name="Shapiro N."/>
            <person name="Ivanova N."/>
            <person name="Kyrpides N."/>
            <person name="Woyke T."/>
        </authorList>
    </citation>
    <scope>NUCLEOTIDE SEQUENCE</scope>
    <source>
        <strain evidence="1">DJ080</strain>
    </source>
</reference>
<protein>
    <submittedName>
        <fullName evidence="1">DNA-directed RNA polymerase subunit RPC12/RpoP</fullName>
    </submittedName>
</protein>
<dbReference type="EMBL" id="JABSWW010000001">
    <property type="protein sequence ID" value="NRT86837.1"/>
    <property type="molecule type" value="Genomic_DNA"/>
</dbReference>
<dbReference type="Proteomes" id="UP001193748">
    <property type="component" value="Unassembled WGS sequence"/>
</dbReference>
<sequence length="135" mass="15777">MAYLIEDCSNCGKKVSMSIAQTFWKGKVDTHASYFCKECGNLTEINWINEEPEDRILEVLREQDGLWNLQIRSQDKDRILIMKTLKDELNLGMDKIKEIIKNFDNLKLDGTKDEIEKMAYAFYKAGITAYIERIQ</sequence>
<proteinExistence type="predicted"/>
<keyword evidence="1" id="KW-0240">DNA-directed RNA polymerase</keyword>
<dbReference type="RefSeq" id="WP_077843099.1">
    <property type="nucleotide sequence ID" value="NZ_JABSWK010000001.1"/>
</dbReference>